<feature type="binding site" evidence="8">
    <location>
        <position position="179"/>
    </location>
    <ligand>
        <name>Zn(2+)</name>
        <dbReference type="ChEBI" id="CHEBI:29105"/>
        <label>2</label>
    </ligand>
</feature>
<dbReference type="Gene3D" id="3.40.630.10">
    <property type="entry name" value="Zn peptidases"/>
    <property type="match status" value="1"/>
</dbReference>
<comment type="cofactor">
    <cofactor evidence="8">
        <name>a divalent metal cation</name>
        <dbReference type="ChEBI" id="CHEBI:60240"/>
    </cofactor>
    <text evidence="8">Binds 2 divalent metal cations per subunit.</text>
</comment>
<dbReference type="InterPro" id="IPR023367">
    <property type="entry name" value="Peptidase_M42_dom2"/>
</dbReference>
<feature type="binding site" evidence="8">
    <location>
        <position position="323"/>
    </location>
    <ligand>
        <name>Zn(2+)</name>
        <dbReference type="ChEBI" id="CHEBI:29105"/>
        <label>2</label>
    </ligand>
</feature>
<evidence type="ECO:0000256" key="8">
    <source>
        <dbReference type="PIRSR" id="PIRSR001123-2"/>
    </source>
</evidence>
<comment type="similarity">
    <text evidence="1 6">Belongs to the peptidase M42 family.</text>
</comment>
<evidence type="ECO:0000256" key="2">
    <source>
        <dbReference type="ARBA" id="ARBA00022438"/>
    </source>
</evidence>
<evidence type="ECO:0000313" key="9">
    <source>
        <dbReference type="EMBL" id="PEN06187.1"/>
    </source>
</evidence>
<dbReference type="Pfam" id="PF05343">
    <property type="entry name" value="Peptidase_M42"/>
    <property type="match status" value="1"/>
</dbReference>
<accession>A0A2H3NJY0</accession>
<dbReference type="CDD" id="cd05656">
    <property type="entry name" value="M42_Frv"/>
    <property type="match status" value="1"/>
</dbReference>
<dbReference type="RefSeq" id="WP_098062533.1">
    <property type="nucleotide sequence ID" value="NZ_PDEP01000009.1"/>
</dbReference>
<evidence type="ECO:0000313" key="10">
    <source>
        <dbReference type="Proteomes" id="UP000221024"/>
    </source>
</evidence>
<feature type="binding site" evidence="8">
    <location>
        <position position="179"/>
    </location>
    <ligand>
        <name>Zn(2+)</name>
        <dbReference type="ChEBI" id="CHEBI:29105"/>
        <label>1</label>
    </ligand>
</feature>
<evidence type="ECO:0000256" key="1">
    <source>
        <dbReference type="ARBA" id="ARBA00006272"/>
    </source>
</evidence>
<evidence type="ECO:0000256" key="6">
    <source>
        <dbReference type="PIRNR" id="PIRNR001123"/>
    </source>
</evidence>
<keyword evidence="10" id="KW-1185">Reference proteome</keyword>
<dbReference type="SUPFAM" id="SSF101821">
    <property type="entry name" value="Aminopeptidase/glucanase lid domain"/>
    <property type="match status" value="1"/>
</dbReference>
<dbReference type="Proteomes" id="UP000221024">
    <property type="component" value="Unassembled WGS sequence"/>
</dbReference>
<dbReference type="Gene3D" id="2.40.30.40">
    <property type="entry name" value="Peptidase M42, domain 2"/>
    <property type="match status" value="1"/>
</dbReference>
<feature type="binding site" evidence="8">
    <location>
        <position position="67"/>
    </location>
    <ligand>
        <name>Zn(2+)</name>
        <dbReference type="ChEBI" id="CHEBI:29105"/>
        <label>1</label>
    </ligand>
</feature>
<feature type="binding site" evidence="8">
    <location>
        <position position="236"/>
    </location>
    <ligand>
        <name>Zn(2+)</name>
        <dbReference type="ChEBI" id="CHEBI:29105"/>
        <label>1</label>
    </ligand>
</feature>
<proteinExistence type="inferred from homology"/>
<keyword evidence="3" id="KW-0645">Protease</keyword>
<sequence>MTTSAHDFLFELLETPSPTGFETAGQRVWTQYVDGFADDVDSDPYGTAWAVVHGSHDDAPRLMLDAHVDEIGYMVRHITDEGMIYVNRIGGSDRAIARGQRVRILGDDGEVLGVVGNTAIHLRDRSDESIPKVHELFVDIGADSADDVAERGIRVGHPMVMDMSPAHLTDSRITARAIDNRLGGFIMAEVLRRLAEQDEPAAWTCVATNSVQEEIGGHGAKMITHRLQPDAAVAFDVTHATDSPGISATQHGQIKLGKGPTVTHGTSNHPQVVERLMQAAEAHDIALQHEPSSRRTGTDTDSIFRVRAGVPSALVSVPLRYMHSTVEVADTDDIEQCINWLVAFVNDLEADAAFDSGL</sequence>
<dbReference type="GO" id="GO:0006508">
    <property type="term" value="P:proteolysis"/>
    <property type="evidence" value="ECO:0007669"/>
    <property type="project" value="UniProtKB-KW"/>
</dbReference>
<evidence type="ECO:0000256" key="4">
    <source>
        <dbReference type="ARBA" id="ARBA00022723"/>
    </source>
</evidence>
<keyword evidence="2" id="KW-0031">Aminopeptidase</keyword>
<dbReference type="SUPFAM" id="SSF53187">
    <property type="entry name" value="Zn-dependent exopeptidases"/>
    <property type="match status" value="1"/>
</dbReference>
<dbReference type="AlphaFoldDB" id="A0A2H3NJY0"/>
<name>A0A2H3NJY0_9BACT</name>
<evidence type="ECO:0000256" key="3">
    <source>
        <dbReference type="ARBA" id="ARBA00022670"/>
    </source>
</evidence>
<reference evidence="9 10" key="1">
    <citation type="submission" date="2017-10" db="EMBL/GenBank/DDBJ databases">
        <title>Draft genome of Longimonas halophila.</title>
        <authorList>
            <person name="Goh K.M."/>
            <person name="Shamsir M.S."/>
            <person name="Lim S.W."/>
        </authorList>
    </citation>
    <scope>NUCLEOTIDE SEQUENCE [LARGE SCALE GENOMIC DNA]</scope>
    <source>
        <strain evidence="9 10">KCTC 42399</strain>
    </source>
</reference>
<dbReference type="InterPro" id="IPR008007">
    <property type="entry name" value="Peptidase_M42"/>
</dbReference>
<comment type="caution">
    <text evidence="9">The sequence shown here is derived from an EMBL/GenBank/DDBJ whole genome shotgun (WGS) entry which is preliminary data.</text>
</comment>
<dbReference type="InterPro" id="IPR051464">
    <property type="entry name" value="Peptidase_M42_aminopept"/>
</dbReference>
<dbReference type="PANTHER" id="PTHR32481">
    <property type="entry name" value="AMINOPEPTIDASE"/>
    <property type="match status" value="1"/>
</dbReference>
<dbReference type="GO" id="GO:0046872">
    <property type="term" value="F:metal ion binding"/>
    <property type="evidence" value="ECO:0007669"/>
    <property type="project" value="UniProtKB-UniRule"/>
</dbReference>
<dbReference type="PANTHER" id="PTHR32481:SF0">
    <property type="entry name" value="AMINOPEPTIDASE YPDE-RELATED"/>
    <property type="match status" value="1"/>
</dbReference>
<organism evidence="9 10">
    <name type="scientific">Longimonas halophila</name>
    <dbReference type="NCBI Taxonomy" id="1469170"/>
    <lineage>
        <taxon>Bacteria</taxon>
        <taxon>Pseudomonadati</taxon>
        <taxon>Rhodothermota</taxon>
        <taxon>Rhodothermia</taxon>
        <taxon>Rhodothermales</taxon>
        <taxon>Salisaetaceae</taxon>
        <taxon>Longimonas</taxon>
    </lineage>
</organism>
<dbReference type="EMBL" id="PDEP01000009">
    <property type="protein sequence ID" value="PEN06187.1"/>
    <property type="molecule type" value="Genomic_DNA"/>
</dbReference>
<feature type="active site" description="Proton acceptor" evidence="7">
    <location>
        <position position="213"/>
    </location>
</feature>
<evidence type="ECO:0000256" key="7">
    <source>
        <dbReference type="PIRSR" id="PIRSR001123-1"/>
    </source>
</evidence>
<gene>
    <name evidence="9" type="ORF">CRI93_10190</name>
</gene>
<feature type="binding site" evidence="8">
    <location>
        <position position="214"/>
    </location>
    <ligand>
        <name>Zn(2+)</name>
        <dbReference type="ChEBI" id="CHEBI:29105"/>
        <label>2</label>
    </ligand>
</feature>
<dbReference type="PIRSF" id="PIRSF001123">
    <property type="entry name" value="PepA_GA"/>
    <property type="match status" value="1"/>
</dbReference>
<dbReference type="GO" id="GO:0004177">
    <property type="term" value="F:aminopeptidase activity"/>
    <property type="evidence" value="ECO:0007669"/>
    <property type="project" value="UniProtKB-UniRule"/>
</dbReference>
<dbReference type="OrthoDB" id="9772053at2"/>
<protein>
    <submittedName>
        <fullName evidence="9">Endoglucanase</fullName>
    </submittedName>
</protein>
<keyword evidence="5" id="KW-0378">Hydrolase</keyword>
<keyword evidence="4 8" id="KW-0479">Metal-binding</keyword>
<evidence type="ECO:0000256" key="5">
    <source>
        <dbReference type="ARBA" id="ARBA00022801"/>
    </source>
</evidence>